<feature type="compositionally biased region" description="Basic and acidic residues" evidence="1">
    <location>
        <begin position="1"/>
        <end position="11"/>
    </location>
</feature>
<name>A0A9X9M9Y1_GULGU</name>
<evidence type="ECO:0000313" key="3">
    <source>
        <dbReference type="Proteomes" id="UP000269945"/>
    </source>
</evidence>
<evidence type="ECO:0000256" key="1">
    <source>
        <dbReference type="SAM" id="MobiDB-lite"/>
    </source>
</evidence>
<feature type="non-terminal residue" evidence="2">
    <location>
        <position position="1"/>
    </location>
</feature>
<feature type="region of interest" description="Disordered" evidence="1">
    <location>
        <begin position="1"/>
        <end position="71"/>
    </location>
</feature>
<accession>A0A9X9M9Y1</accession>
<dbReference type="EMBL" id="CYRY02045086">
    <property type="protein sequence ID" value="VCX40367.1"/>
    <property type="molecule type" value="Genomic_DNA"/>
</dbReference>
<dbReference type="AlphaFoldDB" id="A0A9X9M9Y1"/>
<feature type="compositionally biased region" description="Polar residues" evidence="1">
    <location>
        <begin position="58"/>
        <end position="71"/>
    </location>
</feature>
<keyword evidence="3" id="KW-1185">Reference proteome</keyword>
<proteinExistence type="predicted"/>
<feature type="compositionally biased region" description="Pro residues" evidence="1">
    <location>
        <begin position="15"/>
        <end position="32"/>
    </location>
</feature>
<reference evidence="2 3" key="1">
    <citation type="submission" date="2018-10" db="EMBL/GenBank/DDBJ databases">
        <authorList>
            <person name="Ekblom R."/>
            <person name="Jareborg N."/>
        </authorList>
    </citation>
    <scope>NUCLEOTIDE SEQUENCE [LARGE SCALE GENOMIC DNA]</scope>
    <source>
        <tissue evidence="2">Muscle</tissue>
    </source>
</reference>
<sequence>PLPRLEPRVERPLAPASPCPLTPPAWLPPRPAVPGKSGTGAPSPALASGRDSGGPPQDSCQSGTPFPVSPTVSAATLAFDDTTLLPVSS</sequence>
<protein>
    <submittedName>
        <fullName evidence="2">Uncharacterized protein</fullName>
    </submittedName>
</protein>
<dbReference type="Proteomes" id="UP000269945">
    <property type="component" value="Unassembled WGS sequence"/>
</dbReference>
<gene>
    <name evidence="2" type="ORF">BN2614_LOCUS3</name>
</gene>
<comment type="caution">
    <text evidence="2">The sequence shown here is derived from an EMBL/GenBank/DDBJ whole genome shotgun (WGS) entry which is preliminary data.</text>
</comment>
<evidence type="ECO:0000313" key="2">
    <source>
        <dbReference type="EMBL" id="VCX40367.1"/>
    </source>
</evidence>
<organism evidence="2 3">
    <name type="scientific">Gulo gulo</name>
    <name type="common">Wolverine</name>
    <name type="synonym">Gluton</name>
    <dbReference type="NCBI Taxonomy" id="48420"/>
    <lineage>
        <taxon>Eukaryota</taxon>
        <taxon>Metazoa</taxon>
        <taxon>Chordata</taxon>
        <taxon>Craniata</taxon>
        <taxon>Vertebrata</taxon>
        <taxon>Euteleostomi</taxon>
        <taxon>Mammalia</taxon>
        <taxon>Eutheria</taxon>
        <taxon>Laurasiatheria</taxon>
        <taxon>Carnivora</taxon>
        <taxon>Caniformia</taxon>
        <taxon>Musteloidea</taxon>
        <taxon>Mustelidae</taxon>
        <taxon>Guloninae</taxon>
        <taxon>Gulo</taxon>
    </lineage>
</organism>